<dbReference type="Gene3D" id="3.40.50.740">
    <property type="match status" value="1"/>
</dbReference>
<feature type="domain" description="Arsenite oxidase subunit AioA/Iodate reductase subunit IdrA 3Fe-4S cluster" evidence="7">
    <location>
        <begin position="26"/>
        <end position="121"/>
    </location>
</feature>
<dbReference type="InterPro" id="IPR006656">
    <property type="entry name" value="Mopterin_OxRdtase"/>
</dbReference>
<feature type="region of interest" description="Disordered" evidence="4">
    <location>
        <begin position="434"/>
        <end position="462"/>
    </location>
</feature>
<accession>A0A0A6PM66</accession>
<dbReference type="GO" id="GO:0051536">
    <property type="term" value="F:iron-sulfur cluster binding"/>
    <property type="evidence" value="ECO:0007669"/>
    <property type="project" value="UniProtKB-KW"/>
</dbReference>
<dbReference type="GO" id="GO:0003954">
    <property type="term" value="F:NADH dehydrogenase activity"/>
    <property type="evidence" value="ECO:0007669"/>
    <property type="project" value="TreeGrafter"/>
</dbReference>
<feature type="compositionally biased region" description="Basic and acidic residues" evidence="4">
    <location>
        <begin position="451"/>
        <end position="462"/>
    </location>
</feature>
<dbReference type="Gene3D" id="2.40.40.20">
    <property type="match status" value="1"/>
</dbReference>
<dbReference type="Gene3D" id="3.40.228.10">
    <property type="entry name" value="Dimethylsulfoxide Reductase, domain 2"/>
    <property type="match status" value="1"/>
</dbReference>
<reference evidence="8 9" key="1">
    <citation type="journal article" date="2016" name="Front. Microbiol.">
        <title>Single-Cell (Meta-)Genomics of a Dimorphic Candidatus Thiomargarita nelsonii Reveals Genomic Plasticity.</title>
        <authorList>
            <person name="Flood B.E."/>
            <person name="Fliss P."/>
            <person name="Jones D.S."/>
            <person name="Dick G.J."/>
            <person name="Jain S."/>
            <person name="Kaster A.K."/>
            <person name="Winkel M."/>
            <person name="Mussmann M."/>
            <person name="Bailey J."/>
        </authorList>
    </citation>
    <scope>NUCLEOTIDE SEQUENCE [LARGE SCALE GENOMIC DNA]</scope>
    <source>
        <strain evidence="8">Hydrate Ridge</strain>
    </source>
</reference>
<dbReference type="Pfam" id="PF01568">
    <property type="entry name" value="Molydop_binding"/>
    <property type="match status" value="1"/>
</dbReference>
<dbReference type="GO" id="GO:0043546">
    <property type="term" value="F:molybdopterin cofactor binding"/>
    <property type="evidence" value="ECO:0007669"/>
    <property type="project" value="InterPro"/>
</dbReference>
<dbReference type="Proteomes" id="UP000030428">
    <property type="component" value="Unassembled WGS sequence"/>
</dbReference>
<proteinExistence type="predicted"/>
<dbReference type="InterPro" id="IPR009010">
    <property type="entry name" value="Asp_de-COase-like_dom_sf"/>
</dbReference>
<sequence>MSTNYYLPEDSVPLPPKHAEVLTTCCDYCIVACAYKVYRWPLGSGDGGPKASENAFGIDFPSNPLQDWVAPAQHNVVMHKSIPHNVVITPNKDATTVNTNGDSSIRGGLIAQKCYNPKTPTRDRLSTPLMRIYGILQPVPWDFALDVAAEVAKHVIAKHGANAYSVKTYSYQFIENTYAITKYALRHINTASFTFHDTPSDVTSTPGFRDAGFDNFGPSYDDWASADVLMCLGTDPYETKTILFTQHIMPGVYNGMKLIMVNPRETAGVAFAKKMGGLHLDVYPGTDTVLLGAIARIVLENGWQDNEWLKKWVNNKWESNSGFGQGTRNTPWQWRTTWGKFQTKGFEDYKEWLLSQPEYELDKAAELTGVDAAKIRTAAEWIAKPKADGTRVKASFGIEKGFYWSNNTGNTNAISSLATICGAGGRPGQVVGRFGGHQRGGRRGGKLPRNKSPEKVPGRRRRALDTDRWLVSGHTRMAHVIGTTWIQAMSGSQGLQQRFHELVVTNPHQVRTYDKQEIIDTLKARADSGGMVVINQDIYLRNPIGAQFSDIVFPAATWGEEDFMRANGERRLRLYQKFYDAPGDAKPDWWIIAQLAKRMGFDGFDWKNSNDVAEESSRFSRGGRKAYHMLKIYAHRQGRTLHEQLRLLGADGIQGPTFINEKGELKGTKRLHDTTMTAEMIAERYGDNGPGEANMVNKKMTHFNTQTGKVNLQKHPWSLFSDFWTWLKPKDDELWFSNGRINEIWQSGFDDVERRPYITQRWPENFVEVHPDDAKARGIESGDYVMMYSDRVAAQKDTIIGVHNDHFQFSELMKRGHIELSKAAVTAVAVVTPHIKKGMMYANMLDTRQPSNALSARVVDHISGNYNYKMGVAKVQKIGESQYKKEFRSMSFAPRNIT</sequence>
<evidence type="ECO:0000256" key="4">
    <source>
        <dbReference type="SAM" id="MobiDB-lite"/>
    </source>
</evidence>
<dbReference type="NCBIfam" id="TIGR02693">
    <property type="entry name" value="arsenite_ox_L"/>
    <property type="match status" value="1"/>
</dbReference>
<evidence type="ECO:0000313" key="9">
    <source>
        <dbReference type="Proteomes" id="UP000030428"/>
    </source>
</evidence>
<dbReference type="InterPro" id="IPR041632">
    <property type="entry name" value="AioA/IdrA_3Fe-4S"/>
</dbReference>
<keyword evidence="2" id="KW-0408">Iron</keyword>
<dbReference type="InterPro" id="IPR014066">
    <property type="entry name" value="AioA/IdrA_lsu"/>
</dbReference>
<dbReference type="GO" id="GO:1990204">
    <property type="term" value="C:oxidoreductase complex"/>
    <property type="evidence" value="ECO:0007669"/>
    <property type="project" value="UniProtKB-ARBA"/>
</dbReference>
<evidence type="ECO:0000259" key="5">
    <source>
        <dbReference type="Pfam" id="PF00384"/>
    </source>
</evidence>
<dbReference type="InterPro" id="IPR050123">
    <property type="entry name" value="Prok_molybdopt-oxidoreductase"/>
</dbReference>
<evidence type="ECO:0000256" key="3">
    <source>
        <dbReference type="ARBA" id="ARBA00023014"/>
    </source>
</evidence>
<feature type="compositionally biased region" description="Basic residues" evidence="4">
    <location>
        <begin position="439"/>
        <end position="449"/>
    </location>
</feature>
<protein>
    <submittedName>
        <fullName evidence="8">Arsenite oxidase large subunit</fullName>
    </submittedName>
</protein>
<dbReference type="GO" id="GO:0016020">
    <property type="term" value="C:membrane"/>
    <property type="evidence" value="ECO:0007669"/>
    <property type="project" value="TreeGrafter"/>
</dbReference>
<evidence type="ECO:0000259" key="6">
    <source>
        <dbReference type="Pfam" id="PF01568"/>
    </source>
</evidence>
<dbReference type="GO" id="GO:0022904">
    <property type="term" value="P:respiratory electron transport chain"/>
    <property type="evidence" value="ECO:0007669"/>
    <property type="project" value="TreeGrafter"/>
</dbReference>
<evidence type="ECO:0000256" key="2">
    <source>
        <dbReference type="ARBA" id="ARBA00023004"/>
    </source>
</evidence>
<dbReference type="GO" id="GO:0046872">
    <property type="term" value="F:metal ion binding"/>
    <property type="evidence" value="ECO:0007669"/>
    <property type="project" value="UniProtKB-KW"/>
</dbReference>
<evidence type="ECO:0000259" key="7">
    <source>
        <dbReference type="Pfam" id="PF18465"/>
    </source>
</evidence>
<dbReference type="AlphaFoldDB" id="A0A0A6PM66"/>
<organism evidence="8 9">
    <name type="scientific">Candidatus Thiomargarita nelsonii</name>
    <dbReference type="NCBI Taxonomy" id="1003181"/>
    <lineage>
        <taxon>Bacteria</taxon>
        <taxon>Pseudomonadati</taxon>
        <taxon>Pseudomonadota</taxon>
        <taxon>Gammaproteobacteria</taxon>
        <taxon>Thiotrichales</taxon>
        <taxon>Thiotrichaceae</taxon>
        <taxon>Thiomargarita</taxon>
    </lineage>
</organism>
<dbReference type="Gene3D" id="3.30.200.200">
    <property type="match status" value="1"/>
</dbReference>
<dbReference type="SUPFAM" id="SSF53706">
    <property type="entry name" value="Formate dehydrogenase/DMSO reductase, domains 1-3"/>
    <property type="match status" value="1"/>
</dbReference>
<feature type="domain" description="Molybdopterin dinucleotide-binding" evidence="6">
    <location>
        <begin position="734"/>
        <end position="793"/>
    </location>
</feature>
<dbReference type="InterPro" id="IPR006657">
    <property type="entry name" value="MoPterin_dinucl-bd_dom"/>
</dbReference>
<dbReference type="EMBL" id="JSZA02000075">
    <property type="protein sequence ID" value="KHD08442.1"/>
    <property type="molecule type" value="Genomic_DNA"/>
</dbReference>
<dbReference type="PANTHER" id="PTHR43105">
    <property type="entry name" value="RESPIRATORY NITRATE REDUCTASE"/>
    <property type="match status" value="1"/>
</dbReference>
<dbReference type="Pfam" id="PF18465">
    <property type="entry name" value="Rieske_3"/>
    <property type="match status" value="1"/>
</dbReference>
<dbReference type="PANTHER" id="PTHR43105:SF10">
    <property type="entry name" value="NADH-QUINONE OXIDOREDUCTASE SUBUNIT G"/>
    <property type="match status" value="1"/>
</dbReference>
<gene>
    <name evidence="8" type="ORF">PN36_18765</name>
</gene>
<keyword evidence="9" id="KW-1185">Reference proteome</keyword>
<keyword evidence="3" id="KW-0411">Iron-sulfur</keyword>
<dbReference type="Pfam" id="PF00384">
    <property type="entry name" value="Molybdopterin"/>
    <property type="match status" value="1"/>
</dbReference>
<keyword evidence="1" id="KW-0479">Metal-binding</keyword>
<evidence type="ECO:0000313" key="8">
    <source>
        <dbReference type="EMBL" id="KHD08442.1"/>
    </source>
</evidence>
<dbReference type="SUPFAM" id="SSF50692">
    <property type="entry name" value="ADC-like"/>
    <property type="match status" value="1"/>
</dbReference>
<name>A0A0A6PM66_9GAMM</name>
<feature type="domain" description="Molybdopterin oxidoreductase" evidence="5">
    <location>
        <begin position="124"/>
        <end position="598"/>
    </location>
</feature>
<evidence type="ECO:0000256" key="1">
    <source>
        <dbReference type="ARBA" id="ARBA00022723"/>
    </source>
</evidence>
<comment type="caution">
    <text evidence="8">The sequence shown here is derived from an EMBL/GenBank/DDBJ whole genome shotgun (WGS) entry which is preliminary data.</text>
</comment>